<dbReference type="AlphaFoldDB" id="A0A7X6HFP0"/>
<dbReference type="EMBL" id="JAAZSQ010000011">
    <property type="protein sequence ID" value="NKX55293.1"/>
    <property type="molecule type" value="Genomic_DNA"/>
</dbReference>
<evidence type="ECO:0000313" key="1">
    <source>
        <dbReference type="EMBL" id="NKX55293.1"/>
    </source>
</evidence>
<organism evidence="1 2">
    <name type="scientific">Arthrobacter mobilis</name>
    <dbReference type="NCBI Taxonomy" id="2724944"/>
    <lineage>
        <taxon>Bacteria</taxon>
        <taxon>Bacillati</taxon>
        <taxon>Actinomycetota</taxon>
        <taxon>Actinomycetes</taxon>
        <taxon>Micrococcales</taxon>
        <taxon>Micrococcaceae</taxon>
        <taxon>Arthrobacter</taxon>
    </lineage>
</organism>
<reference evidence="1 2" key="1">
    <citation type="submission" date="2020-04" db="EMBL/GenBank/DDBJ databases">
        <title>Arthrobacter sp. nov.</title>
        <authorList>
            <person name="Liu S."/>
        </authorList>
    </citation>
    <scope>NUCLEOTIDE SEQUENCE [LARGE SCALE GENOMIC DNA]</scope>
    <source>
        <strain evidence="1 2">E918</strain>
    </source>
</reference>
<accession>A0A7X6HFP0</accession>
<dbReference type="RefSeq" id="WP_168486703.1">
    <property type="nucleotide sequence ID" value="NZ_JAAZSQ010000011.1"/>
</dbReference>
<protein>
    <recommendedName>
        <fullName evidence="3">Antitoxin Xre/MbcA/ParS-like toxin-binding domain-containing protein</fullName>
    </recommendedName>
</protein>
<keyword evidence="2" id="KW-1185">Reference proteome</keyword>
<name>A0A7X6HFP0_9MICC</name>
<evidence type="ECO:0008006" key="3">
    <source>
        <dbReference type="Google" id="ProtNLM"/>
    </source>
</evidence>
<gene>
    <name evidence="1" type="ORF">HGG74_12215</name>
</gene>
<sequence>MNEATEAFWLYVDREWGLPGRAEVAILLGTDPDLLPGNGSLLGVRLWQETVYPGFQFDRRTGRVLEAIPRLVSAARELGLGNEDLVFWLCSPSRHYGGDCPVEHLDDSDDVVEKLRLSESVEW</sequence>
<proteinExistence type="predicted"/>
<dbReference type="Proteomes" id="UP000544090">
    <property type="component" value="Unassembled WGS sequence"/>
</dbReference>
<evidence type="ECO:0000313" key="2">
    <source>
        <dbReference type="Proteomes" id="UP000544090"/>
    </source>
</evidence>
<comment type="caution">
    <text evidence="1">The sequence shown here is derived from an EMBL/GenBank/DDBJ whole genome shotgun (WGS) entry which is preliminary data.</text>
</comment>